<feature type="chain" id="PRO_5042884157" description="Secreted protein" evidence="2">
    <location>
        <begin position="28"/>
        <end position="111"/>
    </location>
</feature>
<comment type="caution">
    <text evidence="3">The sequence shown here is derived from an EMBL/GenBank/DDBJ whole genome shotgun (WGS) entry which is preliminary data.</text>
</comment>
<dbReference type="Proteomes" id="UP001321473">
    <property type="component" value="Unassembled WGS sequence"/>
</dbReference>
<evidence type="ECO:0000313" key="3">
    <source>
        <dbReference type="EMBL" id="KAK8777753.1"/>
    </source>
</evidence>
<feature type="signal peptide" evidence="2">
    <location>
        <begin position="1"/>
        <end position="27"/>
    </location>
</feature>
<gene>
    <name evidence="3" type="ORF">V5799_020906</name>
</gene>
<dbReference type="AlphaFoldDB" id="A0AAQ4ETD5"/>
<feature type="compositionally biased region" description="Basic and acidic residues" evidence="1">
    <location>
        <begin position="81"/>
        <end position="103"/>
    </location>
</feature>
<evidence type="ECO:0008006" key="5">
    <source>
        <dbReference type="Google" id="ProtNLM"/>
    </source>
</evidence>
<name>A0AAQ4ETD5_AMBAM</name>
<evidence type="ECO:0000313" key="4">
    <source>
        <dbReference type="Proteomes" id="UP001321473"/>
    </source>
</evidence>
<feature type="non-terminal residue" evidence="3">
    <location>
        <position position="1"/>
    </location>
</feature>
<reference evidence="3 4" key="1">
    <citation type="journal article" date="2023" name="Arcadia Sci">
        <title>De novo assembly of a long-read Amblyomma americanum tick genome.</title>
        <authorList>
            <person name="Chou S."/>
            <person name="Poskanzer K.E."/>
            <person name="Rollins M."/>
            <person name="Thuy-Boun P.S."/>
        </authorList>
    </citation>
    <scope>NUCLEOTIDE SEQUENCE [LARGE SCALE GENOMIC DNA]</scope>
    <source>
        <strain evidence="3">F_SG_1</strain>
        <tissue evidence="3">Salivary glands</tissue>
    </source>
</reference>
<evidence type="ECO:0000256" key="2">
    <source>
        <dbReference type="SAM" id="SignalP"/>
    </source>
</evidence>
<organism evidence="3 4">
    <name type="scientific">Amblyomma americanum</name>
    <name type="common">Lone star tick</name>
    <dbReference type="NCBI Taxonomy" id="6943"/>
    <lineage>
        <taxon>Eukaryota</taxon>
        <taxon>Metazoa</taxon>
        <taxon>Ecdysozoa</taxon>
        <taxon>Arthropoda</taxon>
        <taxon>Chelicerata</taxon>
        <taxon>Arachnida</taxon>
        <taxon>Acari</taxon>
        <taxon>Parasitiformes</taxon>
        <taxon>Ixodida</taxon>
        <taxon>Ixodoidea</taxon>
        <taxon>Ixodidae</taxon>
        <taxon>Amblyomminae</taxon>
        <taxon>Amblyomma</taxon>
    </lineage>
</organism>
<evidence type="ECO:0000256" key="1">
    <source>
        <dbReference type="SAM" id="MobiDB-lite"/>
    </source>
</evidence>
<protein>
    <recommendedName>
        <fullName evidence="5">Secreted protein</fullName>
    </recommendedName>
</protein>
<keyword evidence="4" id="KW-1185">Reference proteome</keyword>
<sequence length="111" mass="12021">VICLRASHGLLLQSLALAASALHLIQATRYLLKHKPGGDASDAAEEATCGFLIETRIARFKSRPPPVPPVPVRLDSSALQTRRDSTAVAARRESTAVPSRRESSVTYPEYL</sequence>
<dbReference type="EMBL" id="JARKHS020011507">
    <property type="protein sequence ID" value="KAK8777753.1"/>
    <property type="molecule type" value="Genomic_DNA"/>
</dbReference>
<accession>A0AAQ4ETD5</accession>
<proteinExistence type="predicted"/>
<keyword evidence="2" id="KW-0732">Signal</keyword>
<feature type="region of interest" description="Disordered" evidence="1">
    <location>
        <begin position="62"/>
        <end position="111"/>
    </location>
</feature>